<feature type="chain" id="PRO_5034687442" description="3-carboxymuconate cyclase" evidence="1">
    <location>
        <begin position="20"/>
        <end position="476"/>
    </location>
</feature>
<dbReference type="EMBL" id="JAAMPI010001960">
    <property type="protein sequence ID" value="KAF4621516.1"/>
    <property type="molecule type" value="Genomic_DNA"/>
</dbReference>
<dbReference type="PANTHER" id="PTHR47197">
    <property type="entry name" value="PROTEIN NIRF"/>
    <property type="match status" value="1"/>
</dbReference>
<evidence type="ECO:0000256" key="1">
    <source>
        <dbReference type="SAM" id="SignalP"/>
    </source>
</evidence>
<keyword evidence="3" id="KW-1185">Reference proteome</keyword>
<dbReference type="Gene3D" id="2.130.10.10">
    <property type="entry name" value="YVTN repeat-like/Quinoprotein amine dehydrogenase"/>
    <property type="match status" value="2"/>
</dbReference>
<keyword evidence="1" id="KW-0732">Signal</keyword>
<comment type="caution">
    <text evidence="2">The sequence shown here is derived from an EMBL/GenBank/DDBJ whole genome shotgun (WGS) entry which is preliminary data.</text>
</comment>
<accession>A0A8H4R3F8</accession>
<dbReference type="OrthoDB" id="10006285at2759"/>
<feature type="signal peptide" evidence="1">
    <location>
        <begin position="1"/>
        <end position="19"/>
    </location>
</feature>
<name>A0A8H4R3F8_9HELO</name>
<reference evidence="2 3" key="1">
    <citation type="submission" date="2020-03" db="EMBL/GenBank/DDBJ databases">
        <title>Draft Genome Sequence of Cudoniella acicularis.</title>
        <authorList>
            <person name="Buettner E."/>
            <person name="Kellner H."/>
        </authorList>
    </citation>
    <scope>NUCLEOTIDE SEQUENCE [LARGE SCALE GENOMIC DNA]</scope>
    <source>
        <strain evidence="2 3">DSM 108380</strain>
    </source>
</reference>
<dbReference type="PANTHER" id="PTHR47197:SF3">
    <property type="entry name" value="DIHYDRO-HEME D1 DEHYDROGENASE"/>
    <property type="match status" value="1"/>
</dbReference>
<dbReference type="InterPro" id="IPR051200">
    <property type="entry name" value="Host-pathogen_enzymatic-act"/>
</dbReference>
<protein>
    <recommendedName>
        <fullName evidence="4">3-carboxymuconate cyclase</fullName>
    </recommendedName>
</protein>
<dbReference type="InterPro" id="IPR015943">
    <property type="entry name" value="WD40/YVTN_repeat-like_dom_sf"/>
</dbReference>
<dbReference type="SUPFAM" id="SSF75011">
    <property type="entry name" value="3-carboxy-cis,cis-mucoante lactonizing enzyme"/>
    <property type="match status" value="1"/>
</dbReference>
<organism evidence="2 3">
    <name type="scientific">Cudoniella acicularis</name>
    <dbReference type="NCBI Taxonomy" id="354080"/>
    <lineage>
        <taxon>Eukaryota</taxon>
        <taxon>Fungi</taxon>
        <taxon>Dikarya</taxon>
        <taxon>Ascomycota</taxon>
        <taxon>Pezizomycotina</taxon>
        <taxon>Leotiomycetes</taxon>
        <taxon>Helotiales</taxon>
        <taxon>Tricladiaceae</taxon>
        <taxon>Cudoniella</taxon>
    </lineage>
</organism>
<proteinExistence type="predicted"/>
<sequence length="476" mass="48847">MVQLLSLLAGLALICATSAVPLSETNSLAAREIEIEEFEARGPSCESRGGHHKGKPAPAAAAITNAKAVYFITNAANNSVVALKVNADGSLSDGSVTATGGAGMSGVLIAGGAVAAPDALFSQGAVKVAGNMLVAVNPGSNTISMFTIDAADATKLTMVGQPADTLGEFPMSVSLSAKLNQACVANSGAKAGIACFSMSATEGLKALDTAVRPFNINQTTPPAGPENTVSQTFFNEDSTALLTTVKGNPAVNNTGFLSIFPVVNNTVSTNEARSSPNGTAVLFGTALIPNSKNVFVTDASFGSATLAISSKNIATVKASTKILDQKATCWAAISDLTKTAFVTDVANNHLVEIDVNNGNLIKELNSTNGNPGMIDLVSAGKFIYALSPGNATVASAVTVFDVSGGRGTAKEVQNFKPAGVTSKNSCYRIVFEARKDPLYLILSLAEQPAAAQCPPTTDGKPTWHPSYDSLLRKLWV</sequence>
<dbReference type="Proteomes" id="UP000566819">
    <property type="component" value="Unassembled WGS sequence"/>
</dbReference>
<evidence type="ECO:0000313" key="3">
    <source>
        <dbReference type="Proteomes" id="UP000566819"/>
    </source>
</evidence>
<evidence type="ECO:0000313" key="2">
    <source>
        <dbReference type="EMBL" id="KAF4621516.1"/>
    </source>
</evidence>
<dbReference type="AlphaFoldDB" id="A0A8H4R3F8"/>
<evidence type="ECO:0008006" key="4">
    <source>
        <dbReference type="Google" id="ProtNLM"/>
    </source>
</evidence>
<gene>
    <name evidence="2" type="ORF">G7Y89_g14558</name>
</gene>